<dbReference type="Proteomes" id="UP000724874">
    <property type="component" value="Unassembled WGS sequence"/>
</dbReference>
<comment type="caution">
    <text evidence="2">The sequence shown here is derived from an EMBL/GenBank/DDBJ whole genome shotgun (WGS) entry which is preliminary data.</text>
</comment>
<evidence type="ECO:0000256" key="1">
    <source>
        <dbReference type="SAM" id="SignalP"/>
    </source>
</evidence>
<gene>
    <name evidence="2" type="ORF">CPB84DRAFT_1774915</name>
</gene>
<dbReference type="AlphaFoldDB" id="A0A9P5NSM4"/>
<evidence type="ECO:0008006" key="4">
    <source>
        <dbReference type="Google" id="ProtNLM"/>
    </source>
</evidence>
<feature type="signal peptide" evidence="1">
    <location>
        <begin position="1"/>
        <end position="17"/>
    </location>
</feature>
<keyword evidence="3" id="KW-1185">Reference proteome</keyword>
<proteinExistence type="predicted"/>
<evidence type="ECO:0000313" key="3">
    <source>
        <dbReference type="Proteomes" id="UP000724874"/>
    </source>
</evidence>
<evidence type="ECO:0000313" key="2">
    <source>
        <dbReference type="EMBL" id="KAF8903123.1"/>
    </source>
</evidence>
<keyword evidence="1" id="KW-0732">Signal</keyword>
<dbReference type="EMBL" id="JADNYJ010000032">
    <property type="protein sequence ID" value="KAF8903123.1"/>
    <property type="molecule type" value="Genomic_DNA"/>
</dbReference>
<reference evidence="2" key="1">
    <citation type="submission" date="2020-11" db="EMBL/GenBank/DDBJ databases">
        <authorList>
            <consortium name="DOE Joint Genome Institute"/>
            <person name="Ahrendt S."/>
            <person name="Riley R."/>
            <person name="Andreopoulos W."/>
            <person name="LaButti K."/>
            <person name="Pangilinan J."/>
            <person name="Ruiz-duenas F.J."/>
            <person name="Barrasa J.M."/>
            <person name="Sanchez-Garcia M."/>
            <person name="Camarero S."/>
            <person name="Miyauchi S."/>
            <person name="Serrano A."/>
            <person name="Linde D."/>
            <person name="Babiker R."/>
            <person name="Drula E."/>
            <person name="Ayuso-Fernandez I."/>
            <person name="Pacheco R."/>
            <person name="Padilla G."/>
            <person name="Ferreira P."/>
            <person name="Barriuso J."/>
            <person name="Kellner H."/>
            <person name="Castanera R."/>
            <person name="Alfaro M."/>
            <person name="Ramirez L."/>
            <person name="Pisabarro A.G."/>
            <person name="Kuo A."/>
            <person name="Tritt A."/>
            <person name="Lipzen A."/>
            <person name="He G."/>
            <person name="Yan M."/>
            <person name="Ng V."/>
            <person name="Cullen D."/>
            <person name="Martin F."/>
            <person name="Rosso M.-N."/>
            <person name="Henrissat B."/>
            <person name="Hibbett D."/>
            <person name="Martinez A.T."/>
            <person name="Grigoriev I.V."/>
        </authorList>
    </citation>
    <scope>NUCLEOTIDE SEQUENCE</scope>
    <source>
        <strain evidence="2">AH 44721</strain>
    </source>
</reference>
<accession>A0A9P5NSM4</accession>
<name>A0A9P5NSM4_GYMJU</name>
<organism evidence="2 3">
    <name type="scientific">Gymnopilus junonius</name>
    <name type="common">Spectacular rustgill mushroom</name>
    <name type="synonym">Gymnopilus spectabilis subsp. junonius</name>
    <dbReference type="NCBI Taxonomy" id="109634"/>
    <lineage>
        <taxon>Eukaryota</taxon>
        <taxon>Fungi</taxon>
        <taxon>Dikarya</taxon>
        <taxon>Basidiomycota</taxon>
        <taxon>Agaricomycotina</taxon>
        <taxon>Agaricomycetes</taxon>
        <taxon>Agaricomycetidae</taxon>
        <taxon>Agaricales</taxon>
        <taxon>Agaricineae</taxon>
        <taxon>Hymenogastraceae</taxon>
        <taxon>Gymnopilus</taxon>
    </lineage>
</organism>
<protein>
    <recommendedName>
        <fullName evidence="4">Secreted protein</fullName>
    </recommendedName>
</protein>
<feature type="chain" id="PRO_5040236469" description="Secreted protein" evidence="1">
    <location>
        <begin position="18"/>
        <end position="84"/>
    </location>
</feature>
<sequence>MIDWFVPVIFVLGRGVAIEFCTADHPSHKTFTGAVSVSSPFGFASFQMAKDQGCLVCVSLVNWLPSVYHELRFRHSLERSLACF</sequence>